<feature type="transmembrane region" description="Helical" evidence="7">
    <location>
        <begin position="91"/>
        <end position="108"/>
    </location>
</feature>
<feature type="transmembrane region" description="Helical" evidence="7">
    <location>
        <begin position="406"/>
        <end position="423"/>
    </location>
</feature>
<reference evidence="10" key="1">
    <citation type="journal article" date="2014" name="Genome Announc.">
        <title>Draft genome sequence of Weissella oryzae SG25T, isolated from fermented rice grains.</title>
        <authorList>
            <person name="Tanizawa Y."/>
            <person name="Fujisawa T."/>
            <person name="Mochizuki T."/>
            <person name="Kaminuma E."/>
            <person name="Suzuki Y."/>
            <person name="Nakamura Y."/>
            <person name="Tohno M."/>
        </authorList>
    </citation>
    <scope>NUCLEOTIDE SEQUENCE [LARGE SCALE GENOMIC DNA]</scope>
    <source>
        <strain evidence="10">DSM 25784 / JCM 18191 / LMG 30913 / SG25</strain>
    </source>
</reference>
<feature type="transmembrane region" description="Helical" evidence="7">
    <location>
        <begin position="272"/>
        <end position="293"/>
    </location>
</feature>
<feature type="transmembrane region" description="Helical" evidence="7">
    <location>
        <begin position="114"/>
        <end position="138"/>
    </location>
</feature>
<sequence>MPQYKEFHLESGVNKMTNKKKFGVTLFIILFSYFLILMDNSIIFTSTVKIANDLDMNQATLAWVSNAYTITFGGFLLLAGRLGDLIGRKKIFITGLLIFGISSLFVGLSNSAPMIIIARAIQGIGSAIIAPTSLALLMDNYAGEMRSKAIAYYGATAGIGSSFGLLLGGWLTSAISWRAGFLINVPFALFLLVLSLFSIKVTSVTKQRVDYLGAVLSVVMSIIFVYGITISNLVLILLSILIGAGFVYYERKIDFPLIPMSLFRNRIRSSSYIVRFIFMMAMLTYWFILPQIMQHMYHFTPLQSGMGFIPLTIVNFAAALYLPKLTVKYGNGKVMILGQSILLLGVVISTLVNPHSGYLFTMGLPMILIGAGQGWLLAPLTAAGITGVAPEEAGAASGMTNVMHQLGGPVGLSIVVLFTSNIVDLSNYYQSVMSFISSFLFVGLIILLINNRKN</sequence>
<keyword evidence="5 7" id="KW-1133">Transmembrane helix</keyword>
<feature type="transmembrane region" description="Helical" evidence="7">
    <location>
        <begin position="21"/>
        <end position="38"/>
    </location>
</feature>
<dbReference type="eggNOG" id="COG0477">
    <property type="taxonomic scope" value="Bacteria"/>
</dbReference>
<dbReference type="Proteomes" id="UP000030643">
    <property type="component" value="Unassembled WGS sequence"/>
</dbReference>
<proteinExistence type="predicted"/>
<keyword evidence="10" id="KW-1185">Reference proteome</keyword>
<keyword evidence="6 7" id="KW-0472">Membrane</keyword>
<dbReference type="InterPro" id="IPR036259">
    <property type="entry name" value="MFS_trans_sf"/>
</dbReference>
<dbReference type="EMBL" id="DF820488">
    <property type="protein sequence ID" value="GAK30799.1"/>
    <property type="molecule type" value="Genomic_DNA"/>
</dbReference>
<feature type="transmembrane region" description="Helical" evidence="7">
    <location>
        <begin position="150"/>
        <end position="171"/>
    </location>
</feature>
<feature type="transmembrane region" description="Helical" evidence="7">
    <location>
        <begin position="209"/>
        <end position="228"/>
    </location>
</feature>
<protein>
    <submittedName>
        <fullName evidence="9">Copper resistance protein</fullName>
    </submittedName>
</protein>
<evidence type="ECO:0000256" key="3">
    <source>
        <dbReference type="ARBA" id="ARBA00022475"/>
    </source>
</evidence>
<organism evidence="9 10">
    <name type="scientific">Weissella oryzae (strain DSM 25784 / JCM 18191 / LMG 30913 / SG25)</name>
    <dbReference type="NCBI Taxonomy" id="1329250"/>
    <lineage>
        <taxon>Bacteria</taxon>
        <taxon>Bacillati</taxon>
        <taxon>Bacillota</taxon>
        <taxon>Bacilli</taxon>
        <taxon>Lactobacillales</taxon>
        <taxon>Lactobacillaceae</taxon>
        <taxon>Weissella</taxon>
    </lineage>
</organism>
<dbReference type="STRING" id="1329250.WOSG25_050710"/>
<feature type="transmembrane region" description="Helical" evidence="7">
    <location>
        <begin position="58"/>
        <end position="79"/>
    </location>
</feature>
<dbReference type="GO" id="GO:0022857">
    <property type="term" value="F:transmembrane transporter activity"/>
    <property type="evidence" value="ECO:0007669"/>
    <property type="project" value="InterPro"/>
</dbReference>
<feature type="transmembrane region" description="Helical" evidence="7">
    <location>
        <begin position="305"/>
        <end position="322"/>
    </location>
</feature>
<dbReference type="CDD" id="cd17321">
    <property type="entry name" value="MFS_MMR_MDR_like"/>
    <property type="match status" value="1"/>
</dbReference>
<keyword evidence="3" id="KW-1003">Cell membrane</keyword>
<feature type="domain" description="Major facilitator superfamily (MFS) profile" evidence="8">
    <location>
        <begin position="25"/>
        <end position="454"/>
    </location>
</feature>
<feature type="transmembrane region" description="Helical" evidence="7">
    <location>
        <begin position="234"/>
        <end position="251"/>
    </location>
</feature>
<keyword evidence="4 7" id="KW-0812">Transmembrane</keyword>
<name>A0A069CTM1_WEIOS</name>
<feature type="transmembrane region" description="Helical" evidence="7">
    <location>
        <begin position="177"/>
        <end position="197"/>
    </location>
</feature>
<evidence type="ECO:0000259" key="8">
    <source>
        <dbReference type="PROSITE" id="PS50850"/>
    </source>
</evidence>
<dbReference type="Gene3D" id="1.20.1720.10">
    <property type="entry name" value="Multidrug resistance protein D"/>
    <property type="match status" value="1"/>
</dbReference>
<gene>
    <name evidence="9" type="ORF">WOSG25_050710</name>
</gene>
<dbReference type="SUPFAM" id="SSF103473">
    <property type="entry name" value="MFS general substrate transporter"/>
    <property type="match status" value="1"/>
</dbReference>
<keyword evidence="2" id="KW-0813">Transport</keyword>
<evidence type="ECO:0000256" key="2">
    <source>
        <dbReference type="ARBA" id="ARBA00022448"/>
    </source>
</evidence>
<dbReference type="InterPro" id="IPR011701">
    <property type="entry name" value="MFS"/>
</dbReference>
<evidence type="ECO:0000256" key="6">
    <source>
        <dbReference type="ARBA" id="ARBA00023136"/>
    </source>
</evidence>
<feature type="transmembrane region" description="Helical" evidence="7">
    <location>
        <begin position="358"/>
        <end position="385"/>
    </location>
</feature>
<dbReference type="GO" id="GO:0005886">
    <property type="term" value="C:plasma membrane"/>
    <property type="evidence" value="ECO:0007669"/>
    <property type="project" value="UniProtKB-SubCell"/>
</dbReference>
<dbReference type="PANTHER" id="PTHR42718:SF46">
    <property type="entry name" value="BLR6921 PROTEIN"/>
    <property type="match status" value="1"/>
</dbReference>
<evidence type="ECO:0000313" key="9">
    <source>
        <dbReference type="EMBL" id="GAK30799.1"/>
    </source>
</evidence>
<feature type="transmembrane region" description="Helical" evidence="7">
    <location>
        <begin position="334"/>
        <end position="352"/>
    </location>
</feature>
<evidence type="ECO:0000313" key="10">
    <source>
        <dbReference type="Proteomes" id="UP000030643"/>
    </source>
</evidence>
<accession>A0A069CTM1</accession>
<comment type="subcellular location">
    <subcellularLocation>
        <location evidence="1">Cell membrane</location>
        <topology evidence="1">Multi-pass membrane protein</topology>
    </subcellularLocation>
</comment>
<dbReference type="AlphaFoldDB" id="A0A069CTM1"/>
<dbReference type="PROSITE" id="PS50850">
    <property type="entry name" value="MFS"/>
    <property type="match status" value="1"/>
</dbReference>
<dbReference type="PANTHER" id="PTHR42718">
    <property type="entry name" value="MAJOR FACILITATOR SUPERFAMILY MULTIDRUG TRANSPORTER MFSC"/>
    <property type="match status" value="1"/>
</dbReference>
<evidence type="ECO:0000256" key="5">
    <source>
        <dbReference type="ARBA" id="ARBA00022989"/>
    </source>
</evidence>
<dbReference type="Pfam" id="PF07690">
    <property type="entry name" value="MFS_1"/>
    <property type="match status" value="1"/>
</dbReference>
<feature type="transmembrane region" description="Helical" evidence="7">
    <location>
        <begin position="429"/>
        <end position="449"/>
    </location>
</feature>
<dbReference type="InterPro" id="IPR020846">
    <property type="entry name" value="MFS_dom"/>
</dbReference>
<evidence type="ECO:0000256" key="7">
    <source>
        <dbReference type="SAM" id="Phobius"/>
    </source>
</evidence>
<evidence type="ECO:0000256" key="1">
    <source>
        <dbReference type="ARBA" id="ARBA00004651"/>
    </source>
</evidence>
<dbReference type="Gene3D" id="1.20.1250.20">
    <property type="entry name" value="MFS general substrate transporter like domains"/>
    <property type="match status" value="1"/>
</dbReference>
<evidence type="ECO:0000256" key="4">
    <source>
        <dbReference type="ARBA" id="ARBA00022692"/>
    </source>
</evidence>